<proteinExistence type="predicted"/>
<comment type="caution">
    <text evidence="1">The sequence shown here is derived from an EMBL/GenBank/DDBJ whole genome shotgun (WGS) entry which is preliminary data.</text>
</comment>
<reference evidence="1 2" key="1">
    <citation type="submission" date="2010-04" db="EMBL/GenBank/DDBJ databases">
        <authorList>
            <person name="Weinstock G."/>
            <person name="Sodergren E."/>
            <person name="Clifton S."/>
            <person name="Fulton L."/>
            <person name="Fulton B."/>
            <person name="Courtney L."/>
            <person name="Fronick C."/>
            <person name="Harrison M."/>
            <person name="Strong C."/>
            <person name="Farmer C."/>
            <person name="Delahaunty K."/>
            <person name="Markovic C."/>
            <person name="Hall O."/>
            <person name="Minx P."/>
            <person name="Tomlinson C."/>
            <person name="Mitreva M."/>
            <person name="Hou S."/>
            <person name="Wollam A."/>
            <person name="Pepin K.H."/>
            <person name="Johnson M."/>
            <person name="Bhonagiri V."/>
            <person name="Zhang X."/>
            <person name="Suruliraj S."/>
            <person name="Warren W."/>
            <person name="Chinwalla A."/>
            <person name="Mardis E.R."/>
            <person name="Wilson R.K."/>
        </authorList>
    </citation>
    <scope>NUCLEOTIDE SEQUENCE [LARGE SCALE GENOMIC DNA]</scope>
    <source>
        <strain evidence="1 2">DSM 20306</strain>
    </source>
</reference>
<protein>
    <recommendedName>
        <fullName evidence="3">DAGKc domain-containing protein</fullName>
    </recommendedName>
</protein>
<sequence>MYLAMHVRILRCGDVAMPDVDFHQVSAIPTRQELKLIDASAAAILPSDPTPSLDEIARQPDVSHLGAPQFAPQPIDKPLRIVVVGDDAALSAVLTRMMRADYMWAEVAYVPSSASTAAQNWNIPTDSDAAWALALEGEVRPVPLIRTDTGLAVAGSATVSSWDHGPLVGEIIVDDTTLVHSGERFGARLVPMVDAPGLLAAAAVTPFAYPEAASRWQRFRQKLAGTAALGQLDAASARTGRAMQAGGPELRVSVDGASGKRPVKRSTFYRHLRDLQVVRPQS</sequence>
<name>A0ABN0AEY4_CORAM</name>
<organism evidence="1 2">
    <name type="scientific">Corynebacterium ammoniagenes DSM 20306</name>
    <dbReference type="NCBI Taxonomy" id="649754"/>
    <lineage>
        <taxon>Bacteria</taxon>
        <taxon>Bacillati</taxon>
        <taxon>Actinomycetota</taxon>
        <taxon>Actinomycetes</taxon>
        <taxon>Mycobacteriales</taxon>
        <taxon>Corynebacteriaceae</taxon>
        <taxon>Corynebacterium</taxon>
    </lineage>
</organism>
<accession>A0ABN0AEY4</accession>
<evidence type="ECO:0000313" key="1">
    <source>
        <dbReference type="EMBL" id="EFG81371.1"/>
    </source>
</evidence>
<evidence type="ECO:0000313" key="2">
    <source>
        <dbReference type="Proteomes" id="UP000006015"/>
    </source>
</evidence>
<gene>
    <name evidence="1" type="ORF">HMPREF0281_01544</name>
</gene>
<dbReference type="SUPFAM" id="SSF111331">
    <property type="entry name" value="NAD kinase/diacylglycerol kinase-like"/>
    <property type="match status" value="1"/>
</dbReference>
<evidence type="ECO:0008006" key="3">
    <source>
        <dbReference type="Google" id="ProtNLM"/>
    </source>
</evidence>
<keyword evidence="2" id="KW-1185">Reference proteome</keyword>
<dbReference type="InterPro" id="IPR016064">
    <property type="entry name" value="NAD/diacylglycerol_kinase_sf"/>
</dbReference>
<dbReference type="EMBL" id="ADNS01000012">
    <property type="protein sequence ID" value="EFG81371.1"/>
    <property type="molecule type" value="Genomic_DNA"/>
</dbReference>
<dbReference type="Proteomes" id="UP000006015">
    <property type="component" value="Unassembled WGS sequence"/>
</dbReference>